<dbReference type="EMBL" id="DVGB01000057">
    <property type="protein sequence ID" value="HIR01538.1"/>
    <property type="molecule type" value="Genomic_DNA"/>
</dbReference>
<sequence length="95" mass="10260">MDITTSIDGTKATVHLTGSLNTGTAPDLEAALTPIFDQAAELTFDFDGLEYVSSAGLRVLMVAYKQYGAITVEHACDEIREVFDITGFSDIIDVR</sequence>
<dbReference type="AlphaFoldDB" id="A0A9D1A0S2"/>
<protein>
    <recommendedName>
        <fullName evidence="2">Anti-sigma factor antagonist</fullName>
    </recommendedName>
</protein>
<reference evidence="4" key="2">
    <citation type="journal article" date="2021" name="PeerJ">
        <title>Extensive microbial diversity within the chicken gut microbiome revealed by metagenomics and culture.</title>
        <authorList>
            <person name="Gilroy R."/>
            <person name="Ravi A."/>
            <person name="Getino M."/>
            <person name="Pursley I."/>
            <person name="Horton D.L."/>
            <person name="Alikhan N.F."/>
            <person name="Baker D."/>
            <person name="Gharbi K."/>
            <person name="Hall N."/>
            <person name="Watson M."/>
            <person name="Adriaenssens E.M."/>
            <person name="Foster-Nyarko E."/>
            <person name="Jarju S."/>
            <person name="Secka A."/>
            <person name="Antonio M."/>
            <person name="Oren A."/>
            <person name="Chaudhuri R.R."/>
            <person name="La Ragione R."/>
            <person name="Hildebrand F."/>
            <person name="Pallen M.J."/>
        </authorList>
    </citation>
    <scope>NUCLEOTIDE SEQUENCE</scope>
    <source>
        <strain evidence="4">ChiGjej1B1-2707</strain>
    </source>
</reference>
<dbReference type="InterPro" id="IPR002645">
    <property type="entry name" value="STAS_dom"/>
</dbReference>
<dbReference type="SUPFAM" id="SSF52091">
    <property type="entry name" value="SpoIIaa-like"/>
    <property type="match status" value="1"/>
</dbReference>
<dbReference type="NCBIfam" id="TIGR00377">
    <property type="entry name" value="ant_ant_sig"/>
    <property type="match status" value="1"/>
</dbReference>
<evidence type="ECO:0000259" key="3">
    <source>
        <dbReference type="PROSITE" id="PS50801"/>
    </source>
</evidence>
<gene>
    <name evidence="4" type="ORF">IAA69_04670</name>
</gene>
<organism evidence="4 5">
    <name type="scientific">Candidatus Aveggerthella stercoripullorum</name>
    <dbReference type="NCBI Taxonomy" id="2840688"/>
    <lineage>
        <taxon>Bacteria</taxon>
        <taxon>Bacillati</taxon>
        <taxon>Actinomycetota</taxon>
        <taxon>Coriobacteriia</taxon>
        <taxon>Eggerthellales</taxon>
        <taxon>Eggerthellaceae</taxon>
        <taxon>Eggerthellaceae incertae sedis</taxon>
        <taxon>Candidatus Aveggerthella</taxon>
    </lineage>
</organism>
<feature type="domain" description="STAS" evidence="3">
    <location>
        <begin position="14"/>
        <end position="95"/>
    </location>
</feature>
<evidence type="ECO:0000256" key="2">
    <source>
        <dbReference type="RuleBase" id="RU003749"/>
    </source>
</evidence>
<name>A0A9D1A0S2_9ACTN</name>
<comment type="similarity">
    <text evidence="1 2">Belongs to the anti-sigma-factor antagonist family.</text>
</comment>
<evidence type="ECO:0000256" key="1">
    <source>
        <dbReference type="ARBA" id="ARBA00009013"/>
    </source>
</evidence>
<reference evidence="4" key="1">
    <citation type="submission" date="2020-10" db="EMBL/GenBank/DDBJ databases">
        <authorList>
            <person name="Gilroy R."/>
        </authorList>
    </citation>
    <scope>NUCLEOTIDE SEQUENCE</scope>
    <source>
        <strain evidence="4">ChiGjej1B1-2707</strain>
    </source>
</reference>
<proteinExistence type="inferred from homology"/>
<evidence type="ECO:0000313" key="4">
    <source>
        <dbReference type="EMBL" id="HIR01538.1"/>
    </source>
</evidence>
<evidence type="ECO:0000313" key="5">
    <source>
        <dbReference type="Proteomes" id="UP000824261"/>
    </source>
</evidence>
<dbReference type="Gene3D" id="3.30.750.24">
    <property type="entry name" value="STAS domain"/>
    <property type="match status" value="1"/>
</dbReference>
<dbReference type="InterPro" id="IPR036513">
    <property type="entry name" value="STAS_dom_sf"/>
</dbReference>
<comment type="caution">
    <text evidence="4">The sequence shown here is derived from an EMBL/GenBank/DDBJ whole genome shotgun (WGS) entry which is preliminary data.</text>
</comment>
<dbReference type="Pfam" id="PF01740">
    <property type="entry name" value="STAS"/>
    <property type="match status" value="1"/>
</dbReference>
<dbReference type="PANTHER" id="PTHR33495">
    <property type="entry name" value="ANTI-SIGMA FACTOR ANTAGONIST TM_1081-RELATED-RELATED"/>
    <property type="match status" value="1"/>
</dbReference>
<dbReference type="InterPro" id="IPR003658">
    <property type="entry name" value="Anti-sigma_ant"/>
</dbReference>
<accession>A0A9D1A0S2</accession>
<dbReference type="Proteomes" id="UP000824261">
    <property type="component" value="Unassembled WGS sequence"/>
</dbReference>
<dbReference type="PANTHER" id="PTHR33495:SF2">
    <property type="entry name" value="ANTI-SIGMA FACTOR ANTAGONIST TM_1081-RELATED"/>
    <property type="match status" value="1"/>
</dbReference>
<dbReference type="PROSITE" id="PS50801">
    <property type="entry name" value="STAS"/>
    <property type="match status" value="1"/>
</dbReference>
<dbReference type="CDD" id="cd07043">
    <property type="entry name" value="STAS_anti-anti-sigma_factors"/>
    <property type="match status" value="1"/>
</dbReference>
<dbReference type="GO" id="GO:0043856">
    <property type="term" value="F:anti-sigma factor antagonist activity"/>
    <property type="evidence" value="ECO:0007669"/>
    <property type="project" value="InterPro"/>
</dbReference>